<proteinExistence type="predicted"/>
<comment type="caution">
    <text evidence="1">The sequence shown here is derived from an EMBL/GenBank/DDBJ whole genome shotgun (WGS) entry which is preliminary data.</text>
</comment>
<reference evidence="1 2" key="1">
    <citation type="journal article" date="2021" name="Elife">
        <title>Chloroplast acquisition without the gene transfer in kleptoplastic sea slugs, Plakobranchus ocellatus.</title>
        <authorList>
            <person name="Maeda T."/>
            <person name="Takahashi S."/>
            <person name="Yoshida T."/>
            <person name="Shimamura S."/>
            <person name="Takaki Y."/>
            <person name="Nagai Y."/>
            <person name="Toyoda A."/>
            <person name="Suzuki Y."/>
            <person name="Arimoto A."/>
            <person name="Ishii H."/>
            <person name="Satoh N."/>
            <person name="Nishiyama T."/>
            <person name="Hasebe M."/>
            <person name="Maruyama T."/>
            <person name="Minagawa J."/>
            <person name="Obokata J."/>
            <person name="Shigenobu S."/>
        </authorList>
    </citation>
    <scope>NUCLEOTIDE SEQUENCE [LARGE SCALE GENOMIC DNA]</scope>
</reference>
<dbReference type="AlphaFoldDB" id="A0AAV4BGT7"/>
<dbReference type="GO" id="GO:0003964">
    <property type="term" value="F:RNA-directed DNA polymerase activity"/>
    <property type="evidence" value="ECO:0007669"/>
    <property type="project" value="UniProtKB-KW"/>
</dbReference>
<sequence length="148" mass="17216">MLREQTSSMKCSHTWAKTSTGEAKEAVENWRRQCVDFGRHCTAFGTRRTAKLKQSRIYQEKTKAEEENNRIFFKEPFQVIRQLFQQLRSGIFALQKEEFEAHFGNTYSDAEQEKTQEDIEGLVWPSAPGVIAKNRSPKLDSVVRRARS</sequence>
<dbReference type="Proteomes" id="UP000735302">
    <property type="component" value="Unassembled WGS sequence"/>
</dbReference>
<evidence type="ECO:0000313" key="1">
    <source>
        <dbReference type="EMBL" id="GFO17564.1"/>
    </source>
</evidence>
<keyword evidence="1" id="KW-0548">Nucleotidyltransferase</keyword>
<accession>A0AAV4BGT7</accession>
<keyword evidence="2" id="KW-1185">Reference proteome</keyword>
<dbReference type="EMBL" id="BLXT01004835">
    <property type="protein sequence ID" value="GFO17564.1"/>
    <property type="molecule type" value="Genomic_DNA"/>
</dbReference>
<gene>
    <name evidence="1" type="ORF">PoB_004406900</name>
</gene>
<keyword evidence="1" id="KW-0808">Transferase</keyword>
<keyword evidence="1" id="KW-0695">RNA-directed DNA polymerase</keyword>
<name>A0AAV4BGT7_9GAST</name>
<evidence type="ECO:0000313" key="2">
    <source>
        <dbReference type="Proteomes" id="UP000735302"/>
    </source>
</evidence>
<protein>
    <submittedName>
        <fullName evidence="1">Reverse transcriptase</fullName>
    </submittedName>
</protein>
<organism evidence="1 2">
    <name type="scientific">Plakobranchus ocellatus</name>
    <dbReference type="NCBI Taxonomy" id="259542"/>
    <lineage>
        <taxon>Eukaryota</taxon>
        <taxon>Metazoa</taxon>
        <taxon>Spiralia</taxon>
        <taxon>Lophotrochozoa</taxon>
        <taxon>Mollusca</taxon>
        <taxon>Gastropoda</taxon>
        <taxon>Heterobranchia</taxon>
        <taxon>Euthyneura</taxon>
        <taxon>Panpulmonata</taxon>
        <taxon>Sacoglossa</taxon>
        <taxon>Placobranchoidea</taxon>
        <taxon>Plakobranchidae</taxon>
        <taxon>Plakobranchus</taxon>
    </lineage>
</organism>